<dbReference type="AlphaFoldDB" id="A0A1G2UVJ5"/>
<protein>
    <recommendedName>
        <fullName evidence="4 5">Large ribosomal subunit protein uL29</fullName>
    </recommendedName>
</protein>
<dbReference type="Proteomes" id="UP000177154">
    <property type="component" value="Unassembled WGS sequence"/>
</dbReference>
<keyword evidence="2 5" id="KW-0689">Ribosomal protein</keyword>
<comment type="caution">
    <text evidence="6">The sequence shown here is derived from an EMBL/GenBank/DDBJ whole genome shotgun (WGS) entry which is preliminary data.</text>
</comment>
<dbReference type="NCBIfam" id="TIGR00012">
    <property type="entry name" value="L29"/>
    <property type="match status" value="1"/>
</dbReference>
<name>A0A1G2UVJ5_9BACT</name>
<evidence type="ECO:0000256" key="3">
    <source>
        <dbReference type="ARBA" id="ARBA00023274"/>
    </source>
</evidence>
<dbReference type="SUPFAM" id="SSF46561">
    <property type="entry name" value="Ribosomal protein L29 (L29p)"/>
    <property type="match status" value="1"/>
</dbReference>
<dbReference type="GO" id="GO:0003735">
    <property type="term" value="F:structural constituent of ribosome"/>
    <property type="evidence" value="ECO:0007669"/>
    <property type="project" value="InterPro"/>
</dbReference>
<dbReference type="InterPro" id="IPR001854">
    <property type="entry name" value="Ribosomal_uL29"/>
</dbReference>
<evidence type="ECO:0000256" key="2">
    <source>
        <dbReference type="ARBA" id="ARBA00022980"/>
    </source>
</evidence>
<dbReference type="GO" id="GO:0006412">
    <property type="term" value="P:translation"/>
    <property type="evidence" value="ECO:0007669"/>
    <property type="project" value="UniProtKB-UniRule"/>
</dbReference>
<dbReference type="Gene3D" id="1.10.287.310">
    <property type="match status" value="1"/>
</dbReference>
<proteinExistence type="inferred from homology"/>
<dbReference type="HAMAP" id="MF_00374">
    <property type="entry name" value="Ribosomal_uL29"/>
    <property type="match status" value="1"/>
</dbReference>
<sequence>MKFMKEFTNKSKKELQTILSEKRLALRTFRFSIAGSNMRNVKEGSALKKDIAMVLTLLNVKAKVNNE</sequence>
<dbReference type="EMBL" id="MHWR01000016">
    <property type="protein sequence ID" value="OHB13429.1"/>
    <property type="molecule type" value="Genomic_DNA"/>
</dbReference>
<accession>A0A1G2UVJ5</accession>
<dbReference type="GO" id="GO:0005840">
    <property type="term" value="C:ribosome"/>
    <property type="evidence" value="ECO:0007669"/>
    <property type="project" value="UniProtKB-KW"/>
</dbReference>
<evidence type="ECO:0000313" key="6">
    <source>
        <dbReference type="EMBL" id="OHB13429.1"/>
    </source>
</evidence>
<organism evidence="6 7">
    <name type="scientific">Candidatus Zambryskibacteria bacterium RIFCSPLOWO2_12_39_8</name>
    <dbReference type="NCBI Taxonomy" id="1802774"/>
    <lineage>
        <taxon>Bacteria</taxon>
        <taxon>Candidatus Zambryskiibacteriota</taxon>
    </lineage>
</organism>
<evidence type="ECO:0000256" key="5">
    <source>
        <dbReference type="HAMAP-Rule" id="MF_00374"/>
    </source>
</evidence>
<evidence type="ECO:0000256" key="4">
    <source>
        <dbReference type="ARBA" id="ARBA00035204"/>
    </source>
</evidence>
<keyword evidence="3 5" id="KW-0687">Ribonucleoprotein</keyword>
<reference evidence="6 7" key="1">
    <citation type="journal article" date="2016" name="Nat. Commun.">
        <title>Thousands of microbial genomes shed light on interconnected biogeochemical processes in an aquifer system.</title>
        <authorList>
            <person name="Anantharaman K."/>
            <person name="Brown C.T."/>
            <person name="Hug L.A."/>
            <person name="Sharon I."/>
            <person name="Castelle C.J."/>
            <person name="Probst A.J."/>
            <person name="Thomas B.C."/>
            <person name="Singh A."/>
            <person name="Wilkins M.J."/>
            <person name="Karaoz U."/>
            <person name="Brodie E.L."/>
            <person name="Williams K.H."/>
            <person name="Hubbard S.S."/>
            <person name="Banfield J.F."/>
        </authorList>
    </citation>
    <scope>NUCLEOTIDE SEQUENCE [LARGE SCALE GENOMIC DNA]</scope>
</reference>
<dbReference type="InterPro" id="IPR036049">
    <property type="entry name" value="Ribosomal_uL29_sf"/>
</dbReference>
<evidence type="ECO:0000313" key="7">
    <source>
        <dbReference type="Proteomes" id="UP000177154"/>
    </source>
</evidence>
<evidence type="ECO:0000256" key="1">
    <source>
        <dbReference type="ARBA" id="ARBA00009254"/>
    </source>
</evidence>
<dbReference type="Pfam" id="PF00831">
    <property type="entry name" value="Ribosomal_L29"/>
    <property type="match status" value="1"/>
</dbReference>
<gene>
    <name evidence="5" type="primary">rpmC</name>
    <name evidence="6" type="ORF">A2Y49_02870</name>
</gene>
<comment type="similarity">
    <text evidence="1 5">Belongs to the universal ribosomal protein uL29 family.</text>
</comment>
<dbReference type="GO" id="GO:1990904">
    <property type="term" value="C:ribonucleoprotein complex"/>
    <property type="evidence" value="ECO:0007669"/>
    <property type="project" value="UniProtKB-KW"/>
</dbReference>